<protein>
    <submittedName>
        <fullName evidence="2">Conjugal transfer protein TrbL</fullName>
    </submittedName>
</protein>
<dbReference type="Pfam" id="PF19478">
    <property type="entry name" value="TrbL_2"/>
    <property type="match status" value="1"/>
</dbReference>
<sequence>MIVLPFLATEKVSVETLFEGFTVDLQSTADLLKNLSNYNPTVWNFVSAITKQVTTPIGIAIMTVLLVMEFSNLARRLAAIEGKATLEHFALLIMKLAMVVIFLPNAMTLIEMILGVGIYIIEGASKIVAKGGVSYDTFSGFKGQGIIGNMILGLIAFIIFLCRLISAAIVNVLITLRFIQLYLMIPFTPLAIATLVHEEWRSVGIGFFKNVIAYSIQGVLIFMTVAFISLFKNATSGSDNLFMAVIAALVQAVLLIIVLVGTQRTARNIMGM</sequence>
<proteinExistence type="predicted"/>
<feature type="transmembrane region" description="Helical" evidence="1">
    <location>
        <begin position="208"/>
        <end position="229"/>
    </location>
</feature>
<organism evidence="2 3">
    <name type="scientific">Streptococcus suis</name>
    <dbReference type="NCBI Taxonomy" id="1307"/>
    <lineage>
        <taxon>Bacteria</taxon>
        <taxon>Bacillati</taxon>
        <taxon>Bacillota</taxon>
        <taxon>Bacilli</taxon>
        <taxon>Lactobacillales</taxon>
        <taxon>Streptococcaceae</taxon>
        <taxon>Streptococcus</taxon>
    </lineage>
</organism>
<feature type="transmembrane region" description="Helical" evidence="1">
    <location>
        <begin position="179"/>
        <end position="196"/>
    </location>
</feature>
<dbReference type="Proteomes" id="UP001270004">
    <property type="component" value="Unassembled WGS sequence"/>
</dbReference>
<name>A0AAW9DGV9_STRSU</name>
<dbReference type="InterPro" id="IPR045798">
    <property type="entry name" value="TrbL_Firmicutes"/>
</dbReference>
<feature type="transmembrane region" description="Helical" evidence="1">
    <location>
        <begin position="241"/>
        <end position="262"/>
    </location>
</feature>
<dbReference type="AlphaFoldDB" id="A0AAW9DGV9"/>
<dbReference type="RefSeq" id="WP_319444251.1">
    <property type="nucleotide sequence ID" value="NZ_JAWWZK010000011.1"/>
</dbReference>
<feature type="transmembrane region" description="Helical" evidence="1">
    <location>
        <begin position="150"/>
        <end position="173"/>
    </location>
</feature>
<evidence type="ECO:0000313" key="2">
    <source>
        <dbReference type="EMBL" id="MDX5038027.1"/>
    </source>
</evidence>
<comment type="caution">
    <text evidence="2">The sequence shown here is derived from an EMBL/GenBank/DDBJ whole genome shotgun (WGS) entry which is preliminary data.</text>
</comment>
<keyword evidence="1" id="KW-0472">Membrane</keyword>
<reference evidence="2" key="1">
    <citation type="submission" date="2023-11" db="EMBL/GenBank/DDBJ databases">
        <title>Antimicrobial resistance in invasive Streptococcus suis isolated in Spain and the associated genetic mechanisms.</title>
        <authorList>
            <person name="Uruen C."/>
            <person name="Arenas J.A."/>
        </authorList>
    </citation>
    <scope>NUCLEOTIDE SEQUENCE</scope>
    <source>
        <strain evidence="2">Ss_70</strain>
    </source>
</reference>
<accession>A0AAW9DGV9</accession>
<feature type="transmembrane region" description="Helical" evidence="1">
    <location>
        <begin position="53"/>
        <end position="74"/>
    </location>
</feature>
<keyword evidence="1" id="KW-1133">Transmembrane helix</keyword>
<gene>
    <name evidence="2" type="ORF">SHY70_07005</name>
</gene>
<feature type="transmembrane region" description="Helical" evidence="1">
    <location>
        <begin position="109"/>
        <end position="129"/>
    </location>
</feature>
<evidence type="ECO:0000313" key="3">
    <source>
        <dbReference type="Proteomes" id="UP001270004"/>
    </source>
</evidence>
<keyword evidence="1" id="KW-0812">Transmembrane</keyword>
<dbReference type="EMBL" id="JAWWZK010000011">
    <property type="protein sequence ID" value="MDX5038027.1"/>
    <property type="molecule type" value="Genomic_DNA"/>
</dbReference>
<evidence type="ECO:0000256" key="1">
    <source>
        <dbReference type="SAM" id="Phobius"/>
    </source>
</evidence>